<dbReference type="GO" id="GO:0009279">
    <property type="term" value="C:cell outer membrane"/>
    <property type="evidence" value="ECO:0007669"/>
    <property type="project" value="UniProtKB-SubCell"/>
</dbReference>
<evidence type="ECO:0000256" key="3">
    <source>
        <dbReference type="ARBA" id="ARBA00022452"/>
    </source>
</evidence>
<dbReference type="Pfam" id="PF00593">
    <property type="entry name" value="TonB_dep_Rec_b-barrel"/>
    <property type="match status" value="1"/>
</dbReference>
<dbReference type="GO" id="GO:0015344">
    <property type="term" value="F:siderophore uptake transmembrane transporter activity"/>
    <property type="evidence" value="ECO:0007669"/>
    <property type="project" value="TreeGrafter"/>
</dbReference>
<keyword evidence="10" id="KW-0675">Receptor</keyword>
<evidence type="ECO:0000256" key="4">
    <source>
        <dbReference type="ARBA" id="ARBA00022692"/>
    </source>
</evidence>
<dbReference type="PANTHER" id="PTHR32552:SF82">
    <property type="entry name" value="FCUA PROTEIN"/>
    <property type="match status" value="1"/>
</dbReference>
<sequence>MRHGLLRVFSRALCGVYPLALLATVPAHAQRASENAVVAADDAFGTTIGNESIGLYSTSSVRGFSPIQAGNVRIEGIYFDRQGYTSPRFTPSSTIRVGLSAQGYLFPAPTGIVDYSLHRAGDEAVVSVAAGLDPYAAPYLEIDAKQPLITGRLGVAAGVSYAREQYYDGSEATYFRAGVVPRWTPTDNIEVLPFFGITRGREEETPPTIQTAGDYLPPEVERRKFFGQDWADKDSTSINTGVVAKGRFGEGWVLSGGIFRSSFDARREFVDLYTNTTADGRTHNLLIPDPAQRSSSTSGELRLSRDVRADKRLHTFTASARARRVERLYGGLGTPIDLGERQLGSSFDWPEPERFDYGERSRDEVRQLTLGLAYGLRWQGVGELGLGVQRADYEKVVTQPGLPVTRTEDQPLLFYGTSALYLGPRLALYGGYTRGLEESGVAPDNAVNRNEALPAVITEQMEVGLRWAASEQWRLIAGFFQVEKPYFVNDESGVYRTLGDVRNRGLEVSLTARPVDALTIVAGAALIDPRVTGEAVDEGRIGDRPVGETADLLRMNTEYRMPFAPGWSVDAAVAHYGERTASRSGDLKLPSYTLLDVGARYRFELFGSSATMRLQARNLTNEFAWSVLGDRSFGLKDKRRFSASLVVDF</sequence>
<organism evidence="10 11">
    <name type="scientific">Parahaliea mediterranea</name>
    <dbReference type="NCBI Taxonomy" id="651086"/>
    <lineage>
        <taxon>Bacteria</taxon>
        <taxon>Pseudomonadati</taxon>
        <taxon>Pseudomonadota</taxon>
        <taxon>Gammaproteobacteria</taxon>
        <taxon>Cellvibrionales</taxon>
        <taxon>Halieaceae</taxon>
        <taxon>Parahaliea</taxon>
    </lineage>
</organism>
<name>A0A939IJ84_9GAMM</name>
<evidence type="ECO:0000259" key="9">
    <source>
        <dbReference type="Pfam" id="PF00593"/>
    </source>
</evidence>
<keyword evidence="3" id="KW-1134">Transmembrane beta strand</keyword>
<dbReference type="AlphaFoldDB" id="A0A939IJ84"/>
<evidence type="ECO:0000256" key="8">
    <source>
        <dbReference type="SAM" id="SignalP"/>
    </source>
</evidence>
<comment type="subcellular location">
    <subcellularLocation>
        <location evidence="1">Cell outer membrane</location>
        <topology evidence="1">Multi-pass membrane protein</topology>
    </subcellularLocation>
</comment>
<keyword evidence="7" id="KW-0998">Cell outer membrane</keyword>
<dbReference type="PANTHER" id="PTHR32552">
    <property type="entry name" value="FERRICHROME IRON RECEPTOR-RELATED"/>
    <property type="match status" value="1"/>
</dbReference>
<evidence type="ECO:0000256" key="2">
    <source>
        <dbReference type="ARBA" id="ARBA00022448"/>
    </source>
</evidence>
<protein>
    <submittedName>
        <fullName evidence="10">TonB-dependent receptor</fullName>
    </submittedName>
</protein>
<accession>A0A939IJ84</accession>
<keyword evidence="5" id="KW-0798">TonB box</keyword>
<keyword evidence="2" id="KW-0813">Transport</keyword>
<evidence type="ECO:0000256" key="1">
    <source>
        <dbReference type="ARBA" id="ARBA00004571"/>
    </source>
</evidence>
<dbReference type="Gene3D" id="2.40.170.20">
    <property type="entry name" value="TonB-dependent receptor, beta-barrel domain"/>
    <property type="match status" value="1"/>
</dbReference>
<evidence type="ECO:0000313" key="10">
    <source>
        <dbReference type="EMBL" id="MBN7796021.1"/>
    </source>
</evidence>
<evidence type="ECO:0000256" key="5">
    <source>
        <dbReference type="ARBA" id="ARBA00023077"/>
    </source>
</evidence>
<gene>
    <name evidence="10" type="ORF">JYP50_05445</name>
</gene>
<evidence type="ECO:0000256" key="7">
    <source>
        <dbReference type="ARBA" id="ARBA00023237"/>
    </source>
</evidence>
<keyword evidence="4" id="KW-0812">Transmembrane</keyword>
<reference evidence="10" key="1">
    <citation type="submission" date="2021-02" db="EMBL/GenBank/DDBJ databases">
        <title>PHA producing bacteria isolated from coastal sediment in Guangdong, Shenzhen.</title>
        <authorList>
            <person name="Zheng W."/>
            <person name="Yu S."/>
            <person name="Huang Y."/>
        </authorList>
    </citation>
    <scope>NUCLEOTIDE SEQUENCE</scope>
    <source>
        <strain evidence="10">TN14-10</strain>
    </source>
</reference>
<dbReference type="InterPro" id="IPR039426">
    <property type="entry name" value="TonB-dep_rcpt-like"/>
</dbReference>
<dbReference type="RefSeq" id="WP_206559471.1">
    <property type="nucleotide sequence ID" value="NZ_JAFKCZ010000004.1"/>
</dbReference>
<feature type="domain" description="TonB-dependent receptor-like beta-barrel" evidence="9">
    <location>
        <begin position="222"/>
        <end position="619"/>
    </location>
</feature>
<keyword evidence="11" id="KW-1185">Reference proteome</keyword>
<keyword evidence="8" id="KW-0732">Signal</keyword>
<feature type="signal peptide" evidence="8">
    <location>
        <begin position="1"/>
        <end position="29"/>
    </location>
</feature>
<keyword evidence="6" id="KW-0472">Membrane</keyword>
<dbReference type="EMBL" id="JAFKCZ010000004">
    <property type="protein sequence ID" value="MBN7796021.1"/>
    <property type="molecule type" value="Genomic_DNA"/>
</dbReference>
<comment type="caution">
    <text evidence="10">The sequence shown here is derived from an EMBL/GenBank/DDBJ whole genome shotgun (WGS) entry which is preliminary data.</text>
</comment>
<evidence type="ECO:0000256" key="6">
    <source>
        <dbReference type="ARBA" id="ARBA00023136"/>
    </source>
</evidence>
<evidence type="ECO:0000313" key="11">
    <source>
        <dbReference type="Proteomes" id="UP000664303"/>
    </source>
</evidence>
<proteinExistence type="predicted"/>
<dbReference type="Proteomes" id="UP000664303">
    <property type="component" value="Unassembled WGS sequence"/>
</dbReference>
<dbReference type="InterPro" id="IPR036942">
    <property type="entry name" value="Beta-barrel_TonB_sf"/>
</dbReference>
<dbReference type="SUPFAM" id="SSF56935">
    <property type="entry name" value="Porins"/>
    <property type="match status" value="1"/>
</dbReference>
<dbReference type="InterPro" id="IPR000531">
    <property type="entry name" value="Beta-barrel_TonB"/>
</dbReference>
<feature type="chain" id="PRO_5037957619" evidence="8">
    <location>
        <begin position="30"/>
        <end position="649"/>
    </location>
</feature>